<sequence length="194" mass="21349">MFPYHTKLIVIFCMIFLLKINFWTVDSQPVAICPSNATFSIELGSQGIVIFWEEPTILGSSEDVTLISQSHSNDTIFPPGVTEVMFTFTDAPSGSNFSCSFFVEIIPIDTTPPVITGCSMDLSPCPPFEQPYIEVNFTEPTATDISGSVYLQSASHKPGDLFMYGRTPVTYEFSDPAGNVATCRFYISIVHGNL</sequence>
<proteinExistence type="predicted"/>
<evidence type="ECO:0000256" key="1">
    <source>
        <dbReference type="ARBA" id="ARBA00022737"/>
    </source>
</evidence>
<gene>
    <name evidence="4" type="ORF">HOLleu_12600</name>
</gene>
<name>A0A9Q1CB48_HOLLE</name>
<dbReference type="EMBL" id="JAIZAY010000005">
    <property type="protein sequence ID" value="KAJ8041710.1"/>
    <property type="molecule type" value="Genomic_DNA"/>
</dbReference>
<dbReference type="Proteomes" id="UP001152320">
    <property type="component" value="Chromosome 5"/>
</dbReference>
<organism evidence="4 5">
    <name type="scientific">Holothuria leucospilota</name>
    <name type="common">Black long sea cucumber</name>
    <name type="synonym">Mertensiothuria leucospilota</name>
    <dbReference type="NCBI Taxonomy" id="206669"/>
    <lineage>
        <taxon>Eukaryota</taxon>
        <taxon>Metazoa</taxon>
        <taxon>Echinodermata</taxon>
        <taxon>Eleutherozoa</taxon>
        <taxon>Echinozoa</taxon>
        <taxon>Holothuroidea</taxon>
        <taxon>Aspidochirotacea</taxon>
        <taxon>Aspidochirotida</taxon>
        <taxon>Holothuriidae</taxon>
        <taxon>Holothuria</taxon>
    </lineage>
</organism>
<reference evidence="4" key="1">
    <citation type="submission" date="2021-10" db="EMBL/GenBank/DDBJ databases">
        <title>Tropical sea cucumber genome reveals ecological adaptation and Cuvierian tubules defense mechanism.</title>
        <authorList>
            <person name="Chen T."/>
        </authorList>
    </citation>
    <scope>NUCLEOTIDE SEQUENCE</scope>
    <source>
        <strain evidence="4">Nanhai2018</strain>
        <tissue evidence="4">Muscle</tissue>
    </source>
</reference>
<dbReference type="PANTHER" id="PTHR24273">
    <property type="entry name" value="FI04643P-RELATED"/>
    <property type="match status" value="1"/>
</dbReference>
<evidence type="ECO:0000256" key="2">
    <source>
        <dbReference type="SAM" id="SignalP"/>
    </source>
</evidence>
<evidence type="ECO:0000313" key="4">
    <source>
        <dbReference type="EMBL" id="KAJ8041710.1"/>
    </source>
</evidence>
<dbReference type="PROSITE" id="PS50825">
    <property type="entry name" value="HYR"/>
    <property type="match status" value="2"/>
</dbReference>
<keyword evidence="1" id="KW-0677">Repeat</keyword>
<evidence type="ECO:0000313" key="5">
    <source>
        <dbReference type="Proteomes" id="UP001152320"/>
    </source>
</evidence>
<dbReference type="OrthoDB" id="5948052at2759"/>
<feature type="signal peptide" evidence="2">
    <location>
        <begin position="1"/>
        <end position="27"/>
    </location>
</feature>
<dbReference type="Pfam" id="PF02494">
    <property type="entry name" value="HYR"/>
    <property type="match status" value="2"/>
</dbReference>
<accession>A0A9Q1CB48</accession>
<dbReference type="PANTHER" id="PTHR24273:SF32">
    <property type="entry name" value="HYALIN"/>
    <property type="match status" value="1"/>
</dbReference>
<protein>
    <submittedName>
        <fullName evidence="4">Hyalin</fullName>
    </submittedName>
</protein>
<keyword evidence="2" id="KW-0732">Signal</keyword>
<comment type="caution">
    <text evidence="4">The sequence shown here is derived from an EMBL/GenBank/DDBJ whole genome shotgun (WGS) entry which is preliminary data.</text>
</comment>
<dbReference type="InterPro" id="IPR003410">
    <property type="entry name" value="HYR_dom"/>
</dbReference>
<feature type="domain" description="HYR" evidence="3">
    <location>
        <begin position="25"/>
        <end position="107"/>
    </location>
</feature>
<dbReference type="AlphaFoldDB" id="A0A9Q1CB48"/>
<feature type="domain" description="HYR" evidence="3">
    <location>
        <begin position="108"/>
        <end position="191"/>
    </location>
</feature>
<evidence type="ECO:0000259" key="3">
    <source>
        <dbReference type="PROSITE" id="PS50825"/>
    </source>
</evidence>
<keyword evidence="5" id="KW-1185">Reference proteome</keyword>
<feature type="chain" id="PRO_5040461913" evidence="2">
    <location>
        <begin position="28"/>
        <end position="194"/>
    </location>
</feature>